<evidence type="ECO:0000313" key="7">
    <source>
        <dbReference type="EMBL" id="MDI6449533.1"/>
    </source>
</evidence>
<dbReference type="AlphaFoldDB" id="A0AAW6U2U6"/>
<dbReference type="InterPro" id="IPR050833">
    <property type="entry name" value="Poly_Biosynth_Transport"/>
</dbReference>
<evidence type="ECO:0000313" key="8">
    <source>
        <dbReference type="Proteomes" id="UP001431776"/>
    </source>
</evidence>
<keyword evidence="3 6" id="KW-0812">Transmembrane</keyword>
<comment type="caution">
    <text evidence="7">The sequence shown here is derived from an EMBL/GenBank/DDBJ whole genome shotgun (WGS) entry which is preliminary data.</text>
</comment>
<dbReference type="Proteomes" id="UP001431776">
    <property type="component" value="Unassembled WGS sequence"/>
</dbReference>
<feature type="transmembrane region" description="Helical" evidence="6">
    <location>
        <begin position="349"/>
        <end position="372"/>
    </location>
</feature>
<keyword evidence="2" id="KW-1003">Cell membrane</keyword>
<keyword evidence="4 6" id="KW-1133">Transmembrane helix</keyword>
<organism evidence="7 8">
    <name type="scientific">Anaerobaca lacustris</name>
    <dbReference type="NCBI Taxonomy" id="3044600"/>
    <lineage>
        <taxon>Bacteria</taxon>
        <taxon>Pseudomonadati</taxon>
        <taxon>Planctomycetota</taxon>
        <taxon>Phycisphaerae</taxon>
        <taxon>Sedimentisphaerales</taxon>
        <taxon>Anaerobacaceae</taxon>
        <taxon>Anaerobaca</taxon>
    </lineage>
</organism>
<feature type="transmembrane region" description="Helical" evidence="6">
    <location>
        <begin position="139"/>
        <end position="164"/>
    </location>
</feature>
<evidence type="ECO:0000256" key="5">
    <source>
        <dbReference type="ARBA" id="ARBA00023136"/>
    </source>
</evidence>
<evidence type="ECO:0000256" key="6">
    <source>
        <dbReference type="SAM" id="Phobius"/>
    </source>
</evidence>
<evidence type="ECO:0000256" key="4">
    <source>
        <dbReference type="ARBA" id="ARBA00022989"/>
    </source>
</evidence>
<feature type="transmembrane region" description="Helical" evidence="6">
    <location>
        <begin position="170"/>
        <end position="190"/>
    </location>
</feature>
<evidence type="ECO:0008006" key="9">
    <source>
        <dbReference type="Google" id="ProtNLM"/>
    </source>
</evidence>
<dbReference type="GO" id="GO:0005886">
    <property type="term" value="C:plasma membrane"/>
    <property type="evidence" value="ECO:0007669"/>
    <property type="project" value="UniProtKB-SubCell"/>
</dbReference>
<keyword evidence="8" id="KW-1185">Reference proteome</keyword>
<accession>A0AAW6U2U6</accession>
<keyword evidence="5 6" id="KW-0472">Membrane</keyword>
<dbReference type="EMBL" id="JASCXX010000011">
    <property type="protein sequence ID" value="MDI6449533.1"/>
    <property type="molecule type" value="Genomic_DNA"/>
</dbReference>
<name>A0AAW6U2U6_9BACT</name>
<dbReference type="RefSeq" id="WP_349244940.1">
    <property type="nucleotide sequence ID" value="NZ_JASCXX010000011.1"/>
</dbReference>
<sequence length="481" mass="51186">MSVKLEQDTRFVRRGRDKAMMSPVGEIVEVLDTNGCAGPKVCIGGDLSVGSAPVHRVAQRILPAGLQQWALVFLDQGMRSASTFAAGLLLGRACARAEYGFYTLFFGILVSAAAFHAGLVGTPYVALSASKDERSRAAYLGSVVVFQTVLLLAAAFVLLVLALVEWVADVTPVPAVLYVCFAMALVSVLCRDFVRQLLLADLHVWSSLLLTVTVQTPMIVLLVVLYWTRVLGVGATFCTMAVCSAVPATLVLVRMRTRMRLERAVLAEHVRENWRLGRWLTARASVNLVAGPLYGWVLFASAGPAAVGLYGACMMPALFLSPMCQALSAFGLPKASRAATRGLPQVRRVVVAIAAALAVPLVLYCVGIYVFSEPLMRVLFAGKYVPAAGLLVLFSAEMAILVISSAADCGLTAIKHTEAGFVAEVLSAAITVVVGLPLVVLFGVWGVGLGLVASRLISRCYLWLCLLRLTGQGPFLARAAA</sequence>
<evidence type="ECO:0000256" key="3">
    <source>
        <dbReference type="ARBA" id="ARBA00022692"/>
    </source>
</evidence>
<feature type="transmembrane region" description="Helical" evidence="6">
    <location>
        <begin position="202"/>
        <end position="227"/>
    </location>
</feature>
<reference evidence="7" key="1">
    <citation type="submission" date="2023-05" db="EMBL/GenBank/DDBJ databases">
        <title>Anaerotaeda fermentans gen. nov., sp. nov., a novel anaerobic planctomycete of the new family within the order Sedimentisphaerales isolated from Taman Peninsula, Russia.</title>
        <authorList>
            <person name="Khomyakova M.A."/>
            <person name="Merkel A.Y."/>
            <person name="Slobodkin A.I."/>
        </authorList>
    </citation>
    <scope>NUCLEOTIDE SEQUENCE</scope>
    <source>
        <strain evidence="7">M17dextr</strain>
    </source>
</reference>
<feature type="transmembrane region" description="Helical" evidence="6">
    <location>
        <begin position="384"/>
        <end position="407"/>
    </location>
</feature>
<feature type="transmembrane region" description="Helical" evidence="6">
    <location>
        <begin position="280"/>
        <end position="299"/>
    </location>
</feature>
<dbReference type="PANTHER" id="PTHR30250">
    <property type="entry name" value="PST FAMILY PREDICTED COLANIC ACID TRANSPORTER"/>
    <property type="match status" value="1"/>
</dbReference>
<evidence type="ECO:0000256" key="2">
    <source>
        <dbReference type="ARBA" id="ARBA00022475"/>
    </source>
</evidence>
<evidence type="ECO:0000256" key="1">
    <source>
        <dbReference type="ARBA" id="ARBA00004651"/>
    </source>
</evidence>
<feature type="transmembrane region" description="Helical" evidence="6">
    <location>
        <begin position="419"/>
        <end position="445"/>
    </location>
</feature>
<feature type="transmembrane region" description="Helical" evidence="6">
    <location>
        <begin position="99"/>
        <end position="127"/>
    </location>
</feature>
<protein>
    <recommendedName>
        <fullName evidence="9">Polysaccharide biosynthesis protein</fullName>
    </recommendedName>
</protein>
<gene>
    <name evidence="7" type="ORF">QJ522_10810</name>
</gene>
<comment type="subcellular location">
    <subcellularLocation>
        <location evidence="1">Cell membrane</location>
        <topology evidence="1">Multi-pass membrane protein</topology>
    </subcellularLocation>
</comment>
<proteinExistence type="predicted"/>
<dbReference type="PANTHER" id="PTHR30250:SF11">
    <property type="entry name" value="O-ANTIGEN TRANSPORTER-RELATED"/>
    <property type="match status" value="1"/>
</dbReference>
<feature type="transmembrane region" description="Helical" evidence="6">
    <location>
        <begin position="233"/>
        <end position="253"/>
    </location>
</feature>